<reference evidence="13" key="1">
    <citation type="submission" date="2018-02" db="EMBL/GenBank/DDBJ databases">
        <title>Genome sequencing of Solimonas sp. HR-BB.</title>
        <authorList>
            <person name="Lee Y."/>
            <person name="Jeon C.O."/>
        </authorList>
    </citation>
    <scope>NUCLEOTIDE SEQUENCE [LARGE SCALE GENOMIC DNA]</scope>
    <source>
        <strain evidence="13">HR-U</strain>
    </source>
</reference>
<dbReference type="NCBIfam" id="TIGR00217">
    <property type="entry name" value="malQ"/>
    <property type="match status" value="1"/>
</dbReference>
<sequence length="1370" mass="158584">MNNPIATYRFQLHKAFSFKELEAIIPYLQKLGIQTLYASPIFESTPGSTHGYDGLNPHRINPEIGTEADLLRIQSQLQEKGIGWLQDIVPNHMAYTPSNLWIWDVFQKGKRSVYASFFDIDWDNPVSPGQIMAPFLGESLEKVIQKGDLKVAYHNKQLVLVVNEMDFPLSTPSIGRVLEALPKAASLSKAFQQLERIEDDGLYGVTLVEQIWTPLAEQTELHADLEELLESWNKDPEKIQQLADEQYYRLCFYAETDTQINFRRFFTVNGLICLNIQQPEVFEHFHKYIQTLVDTGVFQGLRVDHIDGLYDPTAYLQQLRELAGPETYLTVEKILEPGEELPEYWPIEGNTGYDFLSYVNNLFTNTASEEAFTNYYEKLTGDRTPITEQIHRKKAAILFDHMAGELTNLVRLYGQLDLPELAEEDLREAIAQWLIYCPVYRNYGNQWPLEPAEQEAIRAVFAAIESDQPKLKKTLTALQDTLFNQSESLPFYQRCMQFSGPLMAKGVEDTLLYTYHRFIGHNEVGDSVAEFGLNPEHFHQLMRDRQQKWPLSLNGTSTHDTKRGEDVRARLNVLTDLPQQWLKTVQEWSAAHRHAELDPSDQYFIFQTVLGAYPMPGQDEDEFPQRLNEYLQKALREAKLHSNWTKPNEAYEQAAQDFAGQLLDQEGEFWAAFEPFHRKIADWGIVNSLAQTLLKFTAPGVPDVYQGTESWDLSLVDPDNRRPVDYQLRQQWLDELDRVTVADLWKRRFTGQIKLWLTHQLFLKRGEHAETFAEGLYLPLQVTGAYAEHVLAFARRYQQNWFIVAVPLHAAQLGEKQKCSVLEIDWKDTQIVVPEEAPQTWLNLLGMPVESLRVQDLFHQLPLALLQGEPEMLDRNAGILLSVTSLPSNFGIGDLGPQAQAFVDALSRSKQSYWQLLPLNPTGVDQAYSPYSSISSRAGNPLLISPEKLQEHGWLKDLEPYQLPAQSQVDYEQVNELKTQMLAKAYQKFQQSASIYWRNAFREFCQQESEWLDDYALFVVLKNYQQQKSWSEWPQPYKMRESGTLIAFACEHEAELTYEKWVQFIFFQQWRELRAYGNQQNVQFLGDLPFYPSYDSVDVWANPEIFYLDEQGEMTCVAGVPPDYFNEEGQRWGMPLYRWDVLKARQYDWWIDRIEKNMELYDRLRLDHFRAFASYWEVPAEEKTAKNGAWKPGPGAEFFQVLQEKLGSLSLIAEDLGDIGEDVYQLRDEFMLPGMRVLHFAFSDDMPRSVNIPHNHLPLSLVYTGTHDNNTTKGWFRQDLSPEEHRNLEKYVGGSLSEETIHFVMIRLAYASVAQTAILPLQDVLGLDEKARMNTPAGNSACWKWRLLPEQFTAVHEKQLRTWAEIYHRG</sequence>
<name>A0A2S7IH37_9BACT</name>
<dbReference type="NCBIfam" id="TIGR02401">
    <property type="entry name" value="trehalose_TreY"/>
    <property type="match status" value="1"/>
</dbReference>
<protein>
    <recommendedName>
        <fullName evidence="4 10">4-alpha-glucanotransferase</fullName>
        <ecNumber evidence="3 10">2.4.1.25</ecNumber>
    </recommendedName>
    <alternativeName>
        <fullName evidence="8 10">Amylomaltase</fullName>
    </alternativeName>
    <alternativeName>
        <fullName evidence="9 10">Disproportionating enzyme</fullName>
    </alternativeName>
</protein>
<dbReference type="Gene3D" id="3.30.1590.10">
    <property type="entry name" value="Maltooligosyl trehalose synthase, domain 2"/>
    <property type="match status" value="1"/>
</dbReference>
<keyword evidence="5 10" id="KW-0328">Glycosyltransferase</keyword>
<feature type="domain" description="Glycosyl hydrolase family 13 catalytic" evidence="11">
    <location>
        <begin position="4"/>
        <end position="510"/>
    </location>
</feature>
<dbReference type="InterPro" id="IPR017853">
    <property type="entry name" value="GH"/>
</dbReference>
<evidence type="ECO:0000256" key="3">
    <source>
        <dbReference type="ARBA" id="ARBA00012560"/>
    </source>
</evidence>
<dbReference type="CDD" id="cd11336">
    <property type="entry name" value="AmyAc_MTSase"/>
    <property type="match status" value="1"/>
</dbReference>
<dbReference type="RefSeq" id="WP_104715320.1">
    <property type="nucleotide sequence ID" value="NZ_PTRA01000005.1"/>
</dbReference>
<dbReference type="InterPro" id="IPR003385">
    <property type="entry name" value="Glyco_hydro_77"/>
</dbReference>
<evidence type="ECO:0000256" key="8">
    <source>
        <dbReference type="ARBA" id="ARBA00031423"/>
    </source>
</evidence>
<evidence type="ECO:0000256" key="7">
    <source>
        <dbReference type="ARBA" id="ARBA00023277"/>
    </source>
</evidence>
<proteinExistence type="inferred from homology"/>
<dbReference type="SUPFAM" id="SSF51445">
    <property type="entry name" value="(Trans)glycosidases"/>
    <property type="match status" value="2"/>
</dbReference>
<evidence type="ECO:0000313" key="12">
    <source>
        <dbReference type="EMBL" id="PQA55001.1"/>
    </source>
</evidence>
<comment type="similarity">
    <text evidence="2 10">Belongs to the disproportionating enzyme family.</text>
</comment>
<evidence type="ECO:0000256" key="5">
    <source>
        <dbReference type="ARBA" id="ARBA00022676"/>
    </source>
</evidence>
<dbReference type="InterPro" id="IPR012767">
    <property type="entry name" value="Trehalose_TreY"/>
</dbReference>
<evidence type="ECO:0000256" key="2">
    <source>
        <dbReference type="ARBA" id="ARBA00005684"/>
    </source>
</evidence>
<dbReference type="PANTHER" id="PTHR32438">
    <property type="entry name" value="4-ALPHA-GLUCANOTRANSFERASE DPE1, CHLOROPLASTIC/AMYLOPLASTIC"/>
    <property type="match status" value="1"/>
</dbReference>
<dbReference type="SMART" id="SM00642">
    <property type="entry name" value="Aamy"/>
    <property type="match status" value="1"/>
</dbReference>
<keyword evidence="13" id="KW-1185">Reference proteome</keyword>
<accession>A0A2S7IH37</accession>
<dbReference type="Gene3D" id="3.20.20.80">
    <property type="entry name" value="Glycosidases"/>
    <property type="match status" value="5"/>
</dbReference>
<dbReference type="EC" id="2.4.1.25" evidence="3 10"/>
<dbReference type="EMBL" id="PTRA01000005">
    <property type="protein sequence ID" value="PQA55001.1"/>
    <property type="molecule type" value="Genomic_DNA"/>
</dbReference>
<dbReference type="Pfam" id="PF02446">
    <property type="entry name" value="Glyco_hydro_77"/>
    <property type="match status" value="1"/>
</dbReference>
<comment type="catalytic activity">
    <reaction evidence="1 10">
        <text>Transfers a segment of a (1-&gt;4)-alpha-D-glucan to a new position in an acceptor, which may be glucose or a (1-&gt;4)-alpha-D-glucan.</text>
        <dbReference type="EC" id="2.4.1.25"/>
    </reaction>
</comment>
<dbReference type="GO" id="GO:0004134">
    <property type="term" value="F:4-alpha-glucanotransferase activity"/>
    <property type="evidence" value="ECO:0007669"/>
    <property type="project" value="UniProtKB-EC"/>
</dbReference>
<gene>
    <name evidence="12" type="ORF">C5O19_20880</name>
</gene>
<evidence type="ECO:0000256" key="4">
    <source>
        <dbReference type="ARBA" id="ARBA00020295"/>
    </source>
</evidence>
<dbReference type="Proteomes" id="UP000239590">
    <property type="component" value="Unassembled WGS sequence"/>
</dbReference>
<evidence type="ECO:0000256" key="6">
    <source>
        <dbReference type="ARBA" id="ARBA00022679"/>
    </source>
</evidence>
<evidence type="ECO:0000256" key="10">
    <source>
        <dbReference type="RuleBase" id="RU361207"/>
    </source>
</evidence>
<keyword evidence="6 10" id="KW-0808">Transferase</keyword>
<comment type="caution">
    <text evidence="12">The sequence shown here is derived from an EMBL/GenBank/DDBJ whole genome shotgun (WGS) entry which is preliminary data.</text>
</comment>
<dbReference type="PANTHER" id="PTHR32438:SF5">
    <property type="entry name" value="4-ALPHA-GLUCANOTRANSFERASE DPE1, CHLOROPLASTIC_AMYLOPLASTIC"/>
    <property type="match status" value="1"/>
</dbReference>
<evidence type="ECO:0000256" key="9">
    <source>
        <dbReference type="ARBA" id="ARBA00031501"/>
    </source>
</evidence>
<keyword evidence="7 10" id="KW-0119">Carbohydrate metabolism</keyword>
<evidence type="ECO:0000313" key="13">
    <source>
        <dbReference type="Proteomes" id="UP000239590"/>
    </source>
</evidence>
<dbReference type="InterPro" id="IPR006047">
    <property type="entry name" value="GH13_cat_dom"/>
</dbReference>
<organism evidence="12 13">
    <name type="scientific">Siphonobacter curvatus</name>
    <dbReference type="NCBI Taxonomy" id="2094562"/>
    <lineage>
        <taxon>Bacteria</taxon>
        <taxon>Pseudomonadati</taxon>
        <taxon>Bacteroidota</taxon>
        <taxon>Cytophagia</taxon>
        <taxon>Cytophagales</taxon>
        <taxon>Cytophagaceae</taxon>
        <taxon>Siphonobacter</taxon>
    </lineage>
</organism>
<dbReference type="OrthoDB" id="9811841at2"/>
<evidence type="ECO:0000259" key="11">
    <source>
        <dbReference type="SMART" id="SM00642"/>
    </source>
</evidence>
<evidence type="ECO:0000256" key="1">
    <source>
        <dbReference type="ARBA" id="ARBA00000439"/>
    </source>
</evidence>
<dbReference type="Pfam" id="PF00128">
    <property type="entry name" value="Alpha-amylase"/>
    <property type="match status" value="1"/>
</dbReference>
<dbReference type="NCBIfam" id="NF011080">
    <property type="entry name" value="PRK14508.1-3"/>
    <property type="match status" value="1"/>
</dbReference>
<dbReference type="GO" id="GO:0005975">
    <property type="term" value="P:carbohydrate metabolic process"/>
    <property type="evidence" value="ECO:0007669"/>
    <property type="project" value="InterPro"/>
</dbReference>